<dbReference type="Proteomes" id="UP001223743">
    <property type="component" value="Unassembled WGS sequence"/>
</dbReference>
<feature type="domain" description="Bacteriophage T5 Orf172 DNA-binding" evidence="1">
    <location>
        <begin position="71"/>
        <end position="149"/>
    </location>
</feature>
<evidence type="ECO:0000259" key="1">
    <source>
        <dbReference type="Pfam" id="PF10544"/>
    </source>
</evidence>
<accession>A0ABU0M5R0</accession>
<protein>
    <recommendedName>
        <fullName evidence="1">Bacteriophage T5 Orf172 DNA-binding domain-containing protein</fullName>
    </recommendedName>
</protein>
<dbReference type="InterPro" id="IPR018306">
    <property type="entry name" value="Phage_T5_Orf172_DNA-bd"/>
</dbReference>
<dbReference type="RefSeq" id="WP_266279792.1">
    <property type="nucleotide sequence ID" value="NZ_JAPKNF010000001.1"/>
</dbReference>
<keyword evidence="3" id="KW-1185">Reference proteome</keyword>
<comment type="caution">
    <text evidence="2">The sequence shown here is derived from an EMBL/GenBank/DDBJ whole genome shotgun (WGS) entry which is preliminary data.</text>
</comment>
<dbReference type="EMBL" id="JAUSWJ010000001">
    <property type="protein sequence ID" value="MDQ0516290.1"/>
    <property type="molecule type" value="Genomic_DNA"/>
</dbReference>
<proteinExistence type="predicted"/>
<name>A0ABU0M5R0_9HYPH</name>
<evidence type="ECO:0000313" key="2">
    <source>
        <dbReference type="EMBL" id="MDQ0516290.1"/>
    </source>
</evidence>
<sequence length="175" mass="19397">MMRAKYLVEDVDRYGSSRFYVRRPGKKKIRITCEPGTAEFDQAYRDAMGEDFDGAVARSKHELEAKRGLRFLYVVSDGEAVKIGLATNLKGRLSSLQVSQAAPLACELLFETSADEAFPLEQSVHFALRTCAVRGEWFSVSADEAGQTILAVAKALRVRVRKSNYRVQLSGSVGL</sequence>
<reference evidence="2 3" key="1">
    <citation type="submission" date="2023-07" db="EMBL/GenBank/DDBJ databases">
        <title>Genomic Encyclopedia of Type Strains, Phase IV (KMG-IV): sequencing the most valuable type-strain genomes for metagenomic binning, comparative biology and taxonomic classification.</title>
        <authorList>
            <person name="Goeker M."/>
        </authorList>
    </citation>
    <scope>NUCLEOTIDE SEQUENCE [LARGE SCALE GENOMIC DNA]</scope>
    <source>
        <strain evidence="2 3">B1-1</strain>
    </source>
</reference>
<organism evidence="2 3">
    <name type="scientific">Kaistia geumhonensis</name>
    <dbReference type="NCBI Taxonomy" id="410839"/>
    <lineage>
        <taxon>Bacteria</taxon>
        <taxon>Pseudomonadati</taxon>
        <taxon>Pseudomonadota</taxon>
        <taxon>Alphaproteobacteria</taxon>
        <taxon>Hyphomicrobiales</taxon>
        <taxon>Kaistiaceae</taxon>
        <taxon>Kaistia</taxon>
    </lineage>
</organism>
<dbReference type="Pfam" id="PF10544">
    <property type="entry name" value="T5orf172"/>
    <property type="match status" value="1"/>
</dbReference>
<evidence type="ECO:0000313" key="3">
    <source>
        <dbReference type="Proteomes" id="UP001223743"/>
    </source>
</evidence>
<gene>
    <name evidence="2" type="ORF">QO015_001903</name>
</gene>